<dbReference type="RefSeq" id="WP_133203943.1">
    <property type="nucleotide sequence ID" value="NZ_SMRU01000009.1"/>
</dbReference>
<evidence type="ECO:0000313" key="2">
    <source>
        <dbReference type="Proteomes" id="UP000295511"/>
    </source>
</evidence>
<dbReference type="EMBL" id="SMRU01000009">
    <property type="protein sequence ID" value="TDF96895.1"/>
    <property type="molecule type" value="Genomic_DNA"/>
</dbReference>
<comment type="caution">
    <text evidence="1">The sequence shown here is derived from an EMBL/GenBank/DDBJ whole genome shotgun (WGS) entry which is preliminary data.</text>
</comment>
<keyword evidence="2" id="KW-1185">Reference proteome</keyword>
<reference evidence="1 2" key="1">
    <citation type="submission" date="2019-03" db="EMBL/GenBank/DDBJ databases">
        <title>Whole genome sequence of Arthrobacter sp JH1-1.</title>
        <authorList>
            <person name="Trinh H.N."/>
        </authorList>
    </citation>
    <scope>NUCLEOTIDE SEQUENCE [LARGE SCALE GENOMIC DNA]</scope>
    <source>
        <strain evidence="1 2">JH1-1</strain>
    </source>
</reference>
<sequence length="74" mass="8334">MNDWNDPAYQAAKKARTDAYMEFCTVAAANPHLYGQEGFMEYYEAHTVPAREAFKAAHRTWMAETDRVQAGAGC</sequence>
<evidence type="ECO:0000313" key="1">
    <source>
        <dbReference type="EMBL" id="TDF96895.1"/>
    </source>
</evidence>
<gene>
    <name evidence="1" type="ORF">E1809_09240</name>
</gene>
<organism evidence="1 2">
    <name type="scientific">Arthrobacter terricola</name>
    <dbReference type="NCBI Taxonomy" id="2547396"/>
    <lineage>
        <taxon>Bacteria</taxon>
        <taxon>Bacillati</taxon>
        <taxon>Actinomycetota</taxon>
        <taxon>Actinomycetes</taxon>
        <taxon>Micrococcales</taxon>
        <taxon>Micrococcaceae</taxon>
        <taxon>Arthrobacter</taxon>
    </lineage>
</organism>
<proteinExistence type="predicted"/>
<accession>A0A4R5KPI8</accession>
<protein>
    <submittedName>
        <fullName evidence="1">Uncharacterized protein</fullName>
    </submittedName>
</protein>
<name>A0A4R5KPI8_9MICC</name>
<dbReference type="AlphaFoldDB" id="A0A4R5KPI8"/>
<dbReference type="Proteomes" id="UP000295511">
    <property type="component" value="Unassembled WGS sequence"/>
</dbReference>